<keyword evidence="3" id="KW-1185">Reference proteome</keyword>
<dbReference type="Ensembl" id="ENSCJAT00000148572.1">
    <property type="protein sequence ID" value="ENSCJAP00000079436.1"/>
    <property type="gene ID" value="ENSCJAG00000087132.1"/>
</dbReference>
<evidence type="ECO:0000313" key="3">
    <source>
        <dbReference type="Proteomes" id="UP000008225"/>
    </source>
</evidence>
<evidence type="ECO:0000313" key="2">
    <source>
        <dbReference type="Ensembl" id="ENSCJAP00000079436.1"/>
    </source>
</evidence>
<dbReference type="Proteomes" id="UP000008225">
    <property type="component" value="Chromosome 5"/>
</dbReference>
<keyword evidence="1" id="KW-1133">Transmembrane helix</keyword>
<evidence type="ECO:0000256" key="1">
    <source>
        <dbReference type="SAM" id="Phobius"/>
    </source>
</evidence>
<feature type="transmembrane region" description="Helical" evidence="1">
    <location>
        <begin position="46"/>
        <end position="69"/>
    </location>
</feature>
<keyword evidence="1" id="KW-0812">Transmembrane</keyword>
<organism evidence="2 3">
    <name type="scientific">Callithrix jacchus</name>
    <name type="common">White-tufted-ear marmoset</name>
    <name type="synonym">Simia Jacchus</name>
    <dbReference type="NCBI Taxonomy" id="9483"/>
    <lineage>
        <taxon>Eukaryota</taxon>
        <taxon>Metazoa</taxon>
        <taxon>Chordata</taxon>
        <taxon>Craniata</taxon>
        <taxon>Vertebrata</taxon>
        <taxon>Euteleostomi</taxon>
        <taxon>Mammalia</taxon>
        <taxon>Eutheria</taxon>
        <taxon>Euarchontoglires</taxon>
        <taxon>Primates</taxon>
        <taxon>Haplorrhini</taxon>
        <taxon>Platyrrhini</taxon>
        <taxon>Cebidae</taxon>
        <taxon>Callitrichinae</taxon>
        <taxon>Callithrix</taxon>
        <taxon>Callithrix</taxon>
    </lineage>
</organism>
<proteinExistence type="predicted"/>
<reference evidence="2 3" key="1">
    <citation type="submission" date="2009-03" db="EMBL/GenBank/DDBJ databases">
        <authorList>
            <person name="Warren W."/>
            <person name="Ye L."/>
            <person name="Minx P."/>
            <person name="Worley K."/>
            <person name="Gibbs R."/>
            <person name="Wilson R.K."/>
        </authorList>
    </citation>
    <scope>NUCLEOTIDE SEQUENCE [LARGE SCALE GENOMIC DNA]</scope>
</reference>
<reference evidence="2" key="2">
    <citation type="submission" date="2025-08" db="UniProtKB">
        <authorList>
            <consortium name="Ensembl"/>
        </authorList>
    </citation>
    <scope>IDENTIFICATION</scope>
</reference>
<dbReference type="AlphaFoldDB" id="A0A8I3ZZN8"/>
<accession>A0A8I3ZZN8</accession>
<dbReference type="PANTHER" id="PTHR46254">
    <property type="entry name" value="PROTEIN GVQW1-RELATED"/>
    <property type="match status" value="1"/>
</dbReference>
<keyword evidence="1" id="KW-0472">Membrane</keyword>
<name>A0A8I3ZZN8_CALJA</name>
<reference evidence="2" key="3">
    <citation type="submission" date="2025-09" db="UniProtKB">
        <authorList>
            <consortium name="Ensembl"/>
        </authorList>
    </citation>
    <scope>IDENTIFICATION</scope>
</reference>
<protein>
    <submittedName>
        <fullName evidence="2">Uncharacterized protein</fullName>
    </submittedName>
</protein>
<dbReference type="GeneTree" id="ENSGT00940000161627"/>
<sequence length="136" mass="15847">ASSTIFLVETGFHHVDQDGLDLLTLRSTCLGLPKCWDYRREPPHPAPHFCIFFGEICIYILCLFLFYLFKRKSCSVAQARVQWYDLSSLQPPHPGFRQFSCLSLSSSWDYRQMPPCLANFCIFNRDRVSPCWLGWS</sequence>